<sequence length="281" mass="30308">MSKLQITDHGPIREVRLDRPEVHNAFDPELIDLLHRTFLEIRSEVASGDSELRAVLLSGSGKSFCAGADLGYMSSIASFGETENIADADRLSGMLRAIRTCPVYVVARVHGAALGGGTGLLAACDLVIASNEAIFGFTEVRLGILPAVISPFVIERIGPSHARRLFPSGVRFDATEALRIGLVDRIVPPVQLDQAVEKELSALLTAAPQASREAKRLVETIGSALVARDEETLYGETARWIARLRASEEGQEGMQAFFEKRPARWVRAIPPLTAPPSSGEA</sequence>
<gene>
    <name evidence="2" type="ORF">KC729_12330</name>
</gene>
<comment type="caution">
    <text evidence="2">The sequence shown here is derived from an EMBL/GenBank/DDBJ whole genome shotgun (WGS) entry which is preliminary data.</text>
</comment>
<dbReference type="SUPFAM" id="SSF52096">
    <property type="entry name" value="ClpP/crotonase"/>
    <property type="match status" value="1"/>
</dbReference>
<reference evidence="2" key="1">
    <citation type="submission" date="2020-04" db="EMBL/GenBank/DDBJ databases">
        <authorList>
            <person name="Zhang T."/>
        </authorList>
    </citation>
    <scope>NUCLEOTIDE SEQUENCE</scope>
    <source>
        <strain evidence="2">HKST-UBA01</strain>
    </source>
</reference>
<dbReference type="InterPro" id="IPR029045">
    <property type="entry name" value="ClpP/crotonase-like_dom_sf"/>
</dbReference>
<evidence type="ECO:0000313" key="2">
    <source>
        <dbReference type="EMBL" id="MCA9728466.1"/>
    </source>
</evidence>
<protein>
    <submittedName>
        <fullName evidence="2">Enoyl-CoA hydratase/isomerase family protein</fullName>
    </submittedName>
</protein>
<evidence type="ECO:0000313" key="3">
    <source>
        <dbReference type="Proteomes" id="UP000697710"/>
    </source>
</evidence>
<dbReference type="InterPro" id="IPR014748">
    <property type="entry name" value="Enoyl-CoA_hydra_C"/>
</dbReference>
<dbReference type="EMBL" id="JAGQHR010000391">
    <property type="protein sequence ID" value="MCA9728466.1"/>
    <property type="molecule type" value="Genomic_DNA"/>
</dbReference>
<reference evidence="2" key="2">
    <citation type="journal article" date="2021" name="Microbiome">
        <title>Successional dynamics and alternative stable states in a saline activated sludge microbial community over 9 years.</title>
        <authorList>
            <person name="Wang Y."/>
            <person name="Ye J."/>
            <person name="Ju F."/>
            <person name="Liu L."/>
            <person name="Boyd J.A."/>
            <person name="Deng Y."/>
            <person name="Parks D.H."/>
            <person name="Jiang X."/>
            <person name="Yin X."/>
            <person name="Woodcroft B.J."/>
            <person name="Tyson G.W."/>
            <person name="Hugenholtz P."/>
            <person name="Polz M.F."/>
            <person name="Zhang T."/>
        </authorList>
    </citation>
    <scope>NUCLEOTIDE SEQUENCE</scope>
    <source>
        <strain evidence="2">HKST-UBA01</strain>
    </source>
</reference>
<name>A0A956M268_UNCEI</name>
<dbReference type="AlphaFoldDB" id="A0A956M268"/>
<organism evidence="2 3">
    <name type="scientific">Eiseniibacteriota bacterium</name>
    <dbReference type="NCBI Taxonomy" id="2212470"/>
    <lineage>
        <taxon>Bacteria</taxon>
        <taxon>Candidatus Eiseniibacteriota</taxon>
    </lineage>
</organism>
<dbReference type="Gene3D" id="3.90.226.10">
    <property type="entry name" value="2-enoyl-CoA Hydratase, Chain A, domain 1"/>
    <property type="match status" value="1"/>
</dbReference>
<dbReference type="Gene3D" id="1.10.12.10">
    <property type="entry name" value="Lyase 2-enoyl-coa Hydratase, Chain A, domain 2"/>
    <property type="match status" value="1"/>
</dbReference>
<dbReference type="InterPro" id="IPR051683">
    <property type="entry name" value="Enoyl-CoA_Hydratase/Isomerase"/>
</dbReference>
<dbReference type="PANTHER" id="PTHR42964:SF1">
    <property type="entry name" value="POLYKETIDE BIOSYNTHESIS ENOYL-COA HYDRATASE PKSH-RELATED"/>
    <property type="match status" value="1"/>
</dbReference>
<dbReference type="PANTHER" id="PTHR42964">
    <property type="entry name" value="ENOYL-COA HYDRATASE"/>
    <property type="match status" value="1"/>
</dbReference>
<dbReference type="Pfam" id="PF00378">
    <property type="entry name" value="ECH_1"/>
    <property type="match status" value="1"/>
</dbReference>
<dbReference type="CDD" id="cd06558">
    <property type="entry name" value="crotonase-like"/>
    <property type="match status" value="1"/>
</dbReference>
<proteinExistence type="inferred from homology"/>
<comment type="similarity">
    <text evidence="1">Belongs to the enoyl-CoA hydratase/isomerase family.</text>
</comment>
<accession>A0A956M268</accession>
<evidence type="ECO:0000256" key="1">
    <source>
        <dbReference type="ARBA" id="ARBA00005254"/>
    </source>
</evidence>
<dbReference type="InterPro" id="IPR001753">
    <property type="entry name" value="Enoyl-CoA_hydra/iso"/>
</dbReference>
<dbReference type="GO" id="GO:0003824">
    <property type="term" value="F:catalytic activity"/>
    <property type="evidence" value="ECO:0007669"/>
    <property type="project" value="UniProtKB-ARBA"/>
</dbReference>
<dbReference type="Proteomes" id="UP000697710">
    <property type="component" value="Unassembled WGS sequence"/>
</dbReference>